<protein>
    <recommendedName>
        <fullName evidence="15">C2H2-type domain-containing protein</fullName>
    </recommendedName>
</protein>
<gene>
    <name evidence="16" type="ORF">QYM36_013322</name>
</gene>
<evidence type="ECO:0000256" key="2">
    <source>
        <dbReference type="ARBA" id="ARBA00004123"/>
    </source>
</evidence>
<proteinExistence type="inferred from homology"/>
<evidence type="ECO:0000256" key="7">
    <source>
        <dbReference type="ARBA" id="ARBA00022771"/>
    </source>
</evidence>
<keyword evidence="12" id="KW-0804">Transcription</keyword>
<accession>A0AA88HDZ4</accession>
<dbReference type="InterPro" id="IPR036236">
    <property type="entry name" value="Znf_C2H2_sf"/>
</dbReference>
<keyword evidence="10" id="KW-0805">Transcription regulation</keyword>
<dbReference type="GO" id="GO:0003677">
    <property type="term" value="F:DNA binding"/>
    <property type="evidence" value="ECO:0007669"/>
    <property type="project" value="UniProtKB-KW"/>
</dbReference>
<feature type="domain" description="C2H2-type" evidence="15">
    <location>
        <begin position="362"/>
        <end position="389"/>
    </location>
</feature>
<dbReference type="FunFam" id="3.30.160.60:FF:000065">
    <property type="entry name" value="B-cell CLL/lymphoma 6, member B"/>
    <property type="match status" value="1"/>
</dbReference>
<keyword evidence="17" id="KW-1185">Reference proteome</keyword>
<dbReference type="SMART" id="SM00355">
    <property type="entry name" value="ZnF_C2H2"/>
    <property type="match status" value="6"/>
</dbReference>
<dbReference type="PROSITE" id="PS00028">
    <property type="entry name" value="ZINC_FINGER_C2H2_1"/>
    <property type="match status" value="6"/>
</dbReference>
<evidence type="ECO:0000256" key="13">
    <source>
        <dbReference type="ARBA" id="ARBA00023242"/>
    </source>
</evidence>
<dbReference type="InterPro" id="IPR050331">
    <property type="entry name" value="Zinc_finger"/>
</dbReference>
<feature type="domain" description="C2H2-type" evidence="15">
    <location>
        <begin position="446"/>
        <end position="473"/>
    </location>
</feature>
<dbReference type="PANTHER" id="PTHR16515:SF49">
    <property type="entry name" value="GASTRULA ZINC FINGER PROTEIN XLCGF49.1-LIKE-RELATED"/>
    <property type="match status" value="1"/>
</dbReference>
<evidence type="ECO:0000256" key="10">
    <source>
        <dbReference type="ARBA" id="ARBA00023015"/>
    </source>
</evidence>
<dbReference type="GO" id="GO:0005634">
    <property type="term" value="C:nucleus"/>
    <property type="evidence" value="ECO:0007669"/>
    <property type="project" value="UniProtKB-SubCell"/>
</dbReference>
<dbReference type="PROSITE" id="PS50157">
    <property type="entry name" value="ZINC_FINGER_C2H2_2"/>
    <property type="match status" value="6"/>
</dbReference>
<dbReference type="SUPFAM" id="SSF57667">
    <property type="entry name" value="beta-beta-alpha zinc fingers"/>
    <property type="match status" value="3"/>
</dbReference>
<name>A0AA88HDZ4_ARTSF</name>
<dbReference type="FunFam" id="3.30.160.60:FF:000557">
    <property type="entry name" value="zinc finger and SCAN domain-containing protein 29"/>
    <property type="match status" value="1"/>
</dbReference>
<dbReference type="EMBL" id="JAVRJZ010000017">
    <property type="protein sequence ID" value="KAK2709613.1"/>
    <property type="molecule type" value="Genomic_DNA"/>
</dbReference>
<evidence type="ECO:0000256" key="3">
    <source>
        <dbReference type="ARBA" id="ARBA00006991"/>
    </source>
</evidence>
<evidence type="ECO:0000256" key="12">
    <source>
        <dbReference type="ARBA" id="ARBA00023163"/>
    </source>
</evidence>
<keyword evidence="9" id="KW-0832">Ubl conjugation</keyword>
<comment type="caution">
    <text evidence="16">The sequence shown here is derived from an EMBL/GenBank/DDBJ whole genome shotgun (WGS) entry which is preliminary data.</text>
</comment>
<keyword evidence="8" id="KW-0862">Zinc</keyword>
<dbReference type="FunFam" id="3.30.160.60:FF:000761">
    <property type="entry name" value="Zinc finger protein 449"/>
    <property type="match status" value="1"/>
</dbReference>
<dbReference type="AlphaFoldDB" id="A0AA88HDZ4"/>
<evidence type="ECO:0000256" key="4">
    <source>
        <dbReference type="ARBA" id="ARBA00022499"/>
    </source>
</evidence>
<keyword evidence="13" id="KW-0539">Nucleus</keyword>
<evidence type="ECO:0000313" key="16">
    <source>
        <dbReference type="EMBL" id="KAK2709613.1"/>
    </source>
</evidence>
<feature type="domain" description="C2H2-type" evidence="15">
    <location>
        <begin position="418"/>
        <end position="445"/>
    </location>
</feature>
<keyword evidence="11" id="KW-0238">DNA-binding</keyword>
<evidence type="ECO:0000256" key="1">
    <source>
        <dbReference type="ARBA" id="ARBA00003767"/>
    </source>
</evidence>
<evidence type="ECO:0000256" key="6">
    <source>
        <dbReference type="ARBA" id="ARBA00022737"/>
    </source>
</evidence>
<evidence type="ECO:0000256" key="9">
    <source>
        <dbReference type="ARBA" id="ARBA00022843"/>
    </source>
</evidence>
<evidence type="ECO:0000259" key="15">
    <source>
        <dbReference type="PROSITE" id="PS50157"/>
    </source>
</evidence>
<dbReference type="Pfam" id="PF13912">
    <property type="entry name" value="zf-C2H2_6"/>
    <property type="match status" value="1"/>
</dbReference>
<evidence type="ECO:0000256" key="5">
    <source>
        <dbReference type="ARBA" id="ARBA00022723"/>
    </source>
</evidence>
<dbReference type="GO" id="GO:0010468">
    <property type="term" value="P:regulation of gene expression"/>
    <property type="evidence" value="ECO:0007669"/>
    <property type="project" value="TreeGrafter"/>
</dbReference>
<comment type="similarity">
    <text evidence="3">Belongs to the krueppel C2H2-type zinc-finger protein family.</text>
</comment>
<dbReference type="FunFam" id="3.30.160.60:FF:000450">
    <property type="entry name" value="PR domain zinc finger protein 14"/>
    <property type="match status" value="1"/>
</dbReference>
<evidence type="ECO:0000256" key="8">
    <source>
        <dbReference type="ARBA" id="ARBA00022833"/>
    </source>
</evidence>
<dbReference type="Gene3D" id="3.30.160.60">
    <property type="entry name" value="Classic Zinc Finger"/>
    <property type="match status" value="6"/>
</dbReference>
<reference evidence="16" key="1">
    <citation type="submission" date="2023-07" db="EMBL/GenBank/DDBJ databases">
        <title>Chromosome-level genome assembly of Artemia franciscana.</title>
        <authorList>
            <person name="Jo E."/>
        </authorList>
    </citation>
    <scope>NUCLEOTIDE SEQUENCE</scope>
    <source>
        <tissue evidence="16">Whole body</tissue>
    </source>
</reference>
<dbReference type="GO" id="GO:0008270">
    <property type="term" value="F:zinc ion binding"/>
    <property type="evidence" value="ECO:0007669"/>
    <property type="project" value="UniProtKB-KW"/>
</dbReference>
<dbReference type="InterPro" id="IPR013087">
    <property type="entry name" value="Znf_C2H2_type"/>
</dbReference>
<evidence type="ECO:0000256" key="14">
    <source>
        <dbReference type="PROSITE-ProRule" id="PRU00042"/>
    </source>
</evidence>
<keyword evidence="7 14" id="KW-0863">Zinc-finger</keyword>
<keyword evidence="5" id="KW-0479">Metal-binding</keyword>
<keyword evidence="4" id="KW-1017">Isopeptide bond</keyword>
<dbReference type="Gene3D" id="2.170.270.10">
    <property type="entry name" value="SET domain"/>
    <property type="match status" value="1"/>
</dbReference>
<feature type="domain" description="C2H2-type" evidence="15">
    <location>
        <begin position="334"/>
        <end position="361"/>
    </location>
</feature>
<organism evidence="16 17">
    <name type="scientific">Artemia franciscana</name>
    <name type="common">Brine shrimp</name>
    <name type="synonym">Artemia sanfranciscana</name>
    <dbReference type="NCBI Taxonomy" id="6661"/>
    <lineage>
        <taxon>Eukaryota</taxon>
        <taxon>Metazoa</taxon>
        <taxon>Ecdysozoa</taxon>
        <taxon>Arthropoda</taxon>
        <taxon>Crustacea</taxon>
        <taxon>Branchiopoda</taxon>
        <taxon>Anostraca</taxon>
        <taxon>Artemiidae</taxon>
        <taxon>Artemia</taxon>
    </lineage>
</organism>
<feature type="domain" description="C2H2-type" evidence="15">
    <location>
        <begin position="306"/>
        <end position="333"/>
    </location>
</feature>
<evidence type="ECO:0000256" key="11">
    <source>
        <dbReference type="ARBA" id="ARBA00023125"/>
    </source>
</evidence>
<comment type="function">
    <text evidence="1">May be involved in transcriptional regulation.</text>
</comment>
<dbReference type="Pfam" id="PF00096">
    <property type="entry name" value="zf-C2H2"/>
    <property type="match status" value="5"/>
</dbReference>
<dbReference type="FunFam" id="3.30.160.60:FF:000247">
    <property type="entry name" value="Zinc finger protein 236"/>
    <property type="match status" value="1"/>
</dbReference>
<dbReference type="PANTHER" id="PTHR16515">
    <property type="entry name" value="PR DOMAIN ZINC FINGER PROTEIN"/>
    <property type="match status" value="1"/>
</dbReference>
<keyword evidence="6" id="KW-0677">Repeat</keyword>
<evidence type="ECO:0000313" key="17">
    <source>
        <dbReference type="Proteomes" id="UP001187531"/>
    </source>
</evidence>
<dbReference type="Proteomes" id="UP001187531">
    <property type="component" value="Unassembled WGS sequence"/>
</dbReference>
<feature type="domain" description="C2H2-type" evidence="15">
    <location>
        <begin position="390"/>
        <end position="417"/>
    </location>
</feature>
<sequence>MNLCFPGFVPSLPAMIPPPILPLQETLRPPLWPYGQWLKPPIDHNKEILLRLDMHFHQETLLNQRILLHNQLLQHKLQLSKTLETADTWILMPDVFDTVITGKNVELIAKQPIHRGQKYLPSSGVARFGLLPKESSQERSQPPPGSYDTTIQLPNGHFIRQCNWVRFLENTVQPAKEPNIVWTIENGMVVYEIVCDIQPGTKLVTQTSLLRTHSVVSPDVRNILKKESVKLPGKESLSTSADPIVKTETPLDLTVLRGGSPTVTSTIRDGCASALSERSVTSQTTPVPSFCSPCKETPATRQKNLLPCHVCGKAFDRPSLLSRHMRTHTGEKPHCCDVCGKGFSTSSSLNTHRRIHSGEKPHQCPVCGKRFTASSNLYYHRLTHVKEKPHKCTHCGKSFPTPGDLRAHAYVHSGMWPFRCPVCGRGFGKATNLRNHLLLHSGDKPHACDLCPKRFALSCNLRAHVKTHDEPQETCSRCERVFLIPAANPDVKECNKCRVAHSAQNKPGTT</sequence>
<dbReference type="InterPro" id="IPR046341">
    <property type="entry name" value="SET_dom_sf"/>
</dbReference>
<comment type="subcellular location">
    <subcellularLocation>
        <location evidence="2">Nucleus</location>
    </subcellularLocation>
</comment>